<proteinExistence type="predicted"/>
<organism evidence="1">
    <name type="scientific">hydrocarbon metagenome</name>
    <dbReference type="NCBI Taxonomy" id="938273"/>
    <lineage>
        <taxon>unclassified sequences</taxon>
        <taxon>metagenomes</taxon>
        <taxon>ecological metagenomes</taxon>
    </lineage>
</organism>
<evidence type="ECO:0000313" key="1">
    <source>
        <dbReference type="EMBL" id="KUG03924.1"/>
    </source>
</evidence>
<comment type="caution">
    <text evidence="1">The sequence shown here is derived from an EMBL/GenBank/DDBJ whole genome shotgun (WGS) entry which is preliminary data.</text>
</comment>
<dbReference type="Pfam" id="PF17253">
    <property type="entry name" value="DUF5320"/>
    <property type="match status" value="1"/>
</dbReference>
<reference evidence="1" key="1">
    <citation type="journal article" date="2015" name="Proc. Natl. Acad. Sci. U.S.A.">
        <title>Networks of energetic and metabolic interactions define dynamics in microbial communities.</title>
        <authorList>
            <person name="Embree M."/>
            <person name="Liu J.K."/>
            <person name="Al-Bassam M.M."/>
            <person name="Zengler K."/>
        </authorList>
    </citation>
    <scope>NUCLEOTIDE SEQUENCE</scope>
</reference>
<dbReference type="EMBL" id="LNQE01001865">
    <property type="protein sequence ID" value="KUG03924.1"/>
    <property type="molecule type" value="Genomic_DNA"/>
</dbReference>
<dbReference type="InterPro" id="IPR035205">
    <property type="entry name" value="DUF5320"/>
</dbReference>
<protein>
    <submittedName>
        <fullName evidence="1">Uncharacterized protein</fullName>
    </submittedName>
</protein>
<name>A0A0W8E5K6_9ZZZZ</name>
<gene>
    <name evidence="1" type="ORF">ASZ90_018704</name>
</gene>
<dbReference type="AlphaFoldDB" id="A0A0W8E5K6"/>
<accession>A0A0W8E5K6</accession>
<sequence length="91" mass="9667">MPGRNGGGPMGAGPRTGRGMGFCQGYTEIRGGRRGCGLGRGFGFGNGYSRGDGRGGIQPVGRNSDVANLKEYQNYLEDELRQIKVKLGENK</sequence>